<dbReference type="GO" id="GO:0006120">
    <property type="term" value="P:mitochondrial electron transport, NADH to ubiquinone"/>
    <property type="evidence" value="ECO:0007669"/>
    <property type="project" value="InterPro"/>
</dbReference>
<evidence type="ECO:0000256" key="12">
    <source>
        <dbReference type="ARBA" id="ARBA00022989"/>
    </source>
</evidence>
<evidence type="ECO:0000256" key="4">
    <source>
        <dbReference type="ARBA" id="ARBA00012944"/>
    </source>
</evidence>
<keyword evidence="14 18" id="KW-0830">Ubiquinone</keyword>
<accession>A0A5C0PWW8</accession>
<organism evidence="20">
    <name type="scientific">Emeia pseudosauteri</name>
    <dbReference type="NCBI Taxonomy" id="2592744"/>
    <lineage>
        <taxon>Eukaryota</taxon>
        <taxon>Metazoa</taxon>
        <taxon>Ecdysozoa</taxon>
        <taxon>Arthropoda</taxon>
        <taxon>Hexapoda</taxon>
        <taxon>Insecta</taxon>
        <taxon>Pterygota</taxon>
        <taxon>Neoptera</taxon>
        <taxon>Endopterygota</taxon>
        <taxon>Coleoptera</taxon>
        <taxon>Polyphaga</taxon>
        <taxon>Elateriformia</taxon>
        <taxon>Elateroidea</taxon>
        <taxon>Lampyridae</taxon>
        <taxon>Luciolinae</taxon>
        <taxon>Emeia</taxon>
    </lineage>
</organism>
<feature type="transmembrane region" description="Helical" evidence="18">
    <location>
        <begin position="150"/>
        <end position="168"/>
    </location>
</feature>
<keyword evidence="15 18" id="KW-0496">Mitochondrion</keyword>
<feature type="transmembrane region" description="Helical" evidence="18">
    <location>
        <begin position="175"/>
        <end position="193"/>
    </location>
</feature>
<comment type="similarity">
    <text evidence="3 18">Belongs to the complex I subunit 2 family.</text>
</comment>
<dbReference type="GO" id="GO:0005743">
    <property type="term" value="C:mitochondrial inner membrane"/>
    <property type="evidence" value="ECO:0007669"/>
    <property type="project" value="UniProtKB-SubCell"/>
</dbReference>
<dbReference type="PANTHER" id="PTHR46552">
    <property type="entry name" value="NADH-UBIQUINONE OXIDOREDUCTASE CHAIN 2"/>
    <property type="match status" value="1"/>
</dbReference>
<evidence type="ECO:0000256" key="7">
    <source>
        <dbReference type="ARBA" id="ARBA00022660"/>
    </source>
</evidence>
<reference evidence="20" key="1">
    <citation type="journal article" date="2019" name="Mol. Phylogenet. Evol.">
        <title>Phylogenetic analysis provides insights into the evolution of Asian fireflies and adult bioluminescence.</title>
        <authorList>
            <person name="Chen X."/>
            <person name="Dong Z."/>
            <person name="Liu G."/>
            <person name="He J."/>
            <person name="Zhao R."/>
            <person name="Wang W."/>
            <person name="Peng Y."/>
            <person name="Li X."/>
        </authorList>
    </citation>
    <scope>NUCLEOTIDE SEQUENCE</scope>
</reference>
<dbReference type="InterPro" id="IPR003917">
    <property type="entry name" value="NADH_UbQ_OxRdtase_chain2"/>
</dbReference>
<feature type="transmembrane region" description="Helical" evidence="18">
    <location>
        <begin position="7"/>
        <end position="27"/>
    </location>
</feature>
<evidence type="ECO:0000256" key="3">
    <source>
        <dbReference type="ARBA" id="ARBA00007012"/>
    </source>
</evidence>
<evidence type="ECO:0000256" key="5">
    <source>
        <dbReference type="ARBA" id="ARBA00021008"/>
    </source>
</evidence>
<evidence type="ECO:0000256" key="11">
    <source>
        <dbReference type="ARBA" id="ARBA00022982"/>
    </source>
</evidence>
<evidence type="ECO:0000256" key="16">
    <source>
        <dbReference type="ARBA" id="ARBA00023136"/>
    </source>
</evidence>
<evidence type="ECO:0000256" key="2">
    <source>
        <dbReference type="ARBA" id="ARBA00004448"/>
    </source>
</evidence>
<evidence type="ECO:0000256" key="6">
    <source>
        <dbReference type="ARBA" id="ARBA00022448"/>
    </source>
</evidence>
<evidence type="ECO:0000256" key="9">
    <source>
        <dbReference type="ARBA" id="ARBA00022792"/>
    </source>
</evidence>
<dbReference type="InterPro" id="IPR050175">
    <property type="entry name" value="Complex_I_Subunit_2"/>
</dbReference>
<proteinExistence type="inferred from homology"/>
<sequence length="340" mass="39704">MKKFYKILFLSMLIISTLISISSYSWMAMWMGLEINVLSIIPILNSSKNKLSSESSIKYFITQTIASSVILLSIIMMMINSSFSSKINQESLIIFIMNSSLLMKMGMAPFHFWFPEVLEGLDWMNCMLMLTWQKIAPMVLFMLNIKFKSFMMIIILMAMIVSGLMAFNQISMRKILAYSSINHMGWMIAAMIYLQTTWMVYFLIYSILTINVILIMNKNKIYFINQLIQKLNFYPMIKIMFIINFLSLAGIPPFLGFFPKWLTIQIMIQKSLIILPVMMIIFTMMMIYVYINISLSTYLIKSNSMNWTINIEPKMNYKTIMINSILLVSLIIITLTFNLY</sequence>
<keyword evidence="6" id="KW-0813">Transport</keyword>
<dbReference type="RefSeq" id="YP_009695040.1">
    <property type="nucleotide sequence ID" value="NC_044778.1"/>
</dbReference>
<dbReference type="Pfam" id="PF00361">
    <property type="entry name" value="Proton_antipo_M"/>
    <property type="match status" value="1"/>
</dbReference>
<gene>
    <name evidence="20" type="primary">ND2</name>
    <name evidence="20" type="ORF">FM03_01</name>
</gene>
<evidence type="ECO:0000256" key="15">
    <source>
        <dbReference type="ARBA" id="ARBA00023128"/>
    </source>
</evidence>
<evidence type="ECO:0000256" key="18">
    <source>
        <dbReference type="RuleBase" id="RU003403"/>
    </source>
</evidence>
<evidence type="ECO:0000259" key="19">
    <source>
        <dbReference type="Pfam" id="PF00361"/>
    </source>
</evidence>
<keyword evidence="12 18" id="KW-1133">Transmembrane helix</keyword>
<keyword evidence="16 18" id="KW-0472">Membrane</keyword>
<comment type="function">
    <text evidence="1">Core subunit of the mitochondrial membrane respiratory chain NADH dehydrogenase (Complex I) that is believed to belong to the minimal assembly required for catalysis. Complex I functions in the transfer of electrons from NADH to the respiratory chain. The immediate electron acceptor for the enzyme is believed to be ubiquinone.</text>
</comment>
<feature type="transmembrane region" description="Helical" evidence="18">
    <location>
        <begin position="320"/>
        <end position="339"/>
    </location>
</feature>
<evidence type="ECO:0000256" key="14">
    <source>
        <dbReference type="ARBA" id="ARBA00023075"/>
    </source>
</evidence>
<comment type="function">
    <text evidence="18">Core subunit of the mitochondrial membrane respiratory chain NADH dehydrogenase (Complex I) which catalyzes electron transfer from NADH through the respiratory chain, using ubiquinone as an electron acceptor. Essential for the catalytic activity and assembly of complex I.</text>
</comment>
<keyword evidence="10 18" id="KW-1278">Translocase</keyword>
<keyword evidence="11 18" id="KW-0249">Electron transport</keyword>
<evidence type="ECO:0000256" key="13">
    <source>
        <dbReference type="ARBA" id="ARBA00023027"/>
    </source>
</evidence>
<evidence type="ECO:0000256" key="8">
    <source>
        <dbReference type="ARBA" id="ARBA00022692"/>
    </source>
</evidence>
<feature type="transmembrane region" description="Helical" evidence="18">
    <location>
        <begin position="59"/>
        <end position="80"/>
    </location>
</feature>
<feature type="transmembrane region" description="Helical" evidence="18">
    <location>
        <begin position="199"/>
        <end position="216"/>
    </location>
</feature>
<feature type="transmembrane region" description="Helical" evidence="18">
    <location>
        <begin position="273"/>
        <end position="300"/>
    </location>
</feature>
<dbReference type="CTD" id="4536"/>
<dbReference type="InterPro" id="IPR001750">
    <property type="entry name" value="ND/Mrp_TM"/>
</dbReference>
<comment type="catalytic activity">
    <reaction evidence="17 18">
        <text>a ubiquinone + NADH + 5 H(+)(in) = a ubiquinol + NAD(+) + 4 H(+)(out)</text>
        <dbReference type="Rhea" id="RHEA:29091"/>
        <dbReference type="Rhea" id="RHEA-COMP:9565"/>
        <dbReference type="Rhea" id="RHEA-COMP:9566"/>
        <dbReference type="ChEBI" id="CHEBI:15378"/>
        <dbReference type="ChEBI" id="CHEBI:16389"/>
        <dbReference type="ChEBI" id="CHEBI:17976"/>
        <dbReference type="ChEBI" id="CHEBI:57540"/>
        <dbReference type="ChEBI" id="CHEBI:57945"/>
        <dbReference type="EC" id="7.1.1.2"/>
    </reaction>
</comment>
<geneLocation type="mitochondrion" evidence="20"/>
<feature type="domain" description="NADH:quinone oxidoreductase/Mrp antiporter transmembrane" evidence="19">
    <location>
        <begin position="23"/>
        <end position="282"/>
    </location>
</feature>
<keyword evidence="9 18" id="KW-0999">Mitochondrion inner membrane</keyword>
<dbReference type="GO" id="GO:0008137">
    <property type="term" value="F:NADH dehydrogenase (ubiquinone) activity"/>
    <property type="evidence" value="ECO:0007669"/>
    <property type="project" value="UniProtKB-EC"/>
</dbReference>
<evidence type="ECO:0000256" key="17">
    <source>
        <dbReference type="ARBA" id="ARBA00049551"/>
    </source>
</evidence>
<name>A0A5C0PWW8_9COLE</name>
<dbReference type="AlphaFoldDB" id="A0A5C0PWW8"/>
<dbReference type="EMBL" id="MK292112">
    <property type="protein sequence ID" value="QEJ81578.1"/>
    <property type="molecule type" value="Genomic_DNA"/>
</dbReference>
<evidence type="ECO:0000256" key="10">
    <source>
        <dbReference type="ARBA" id="ARBA00022967"/>
    </source>
</evidence>
<evidence type="ECO:0000313" key="20">
    <source>
        <dbReference type="EMBL" id="QEJ81578.1"/>
    </source>
</evidence>
<dbReference type="PANTHER" id="PTHR46552:SF1">
    <property type="entry name" value="NADH-UBIQUINONE OXIDOREDUCTASE CHAIN 2"/>
    <property type="match status" value="1"/>
</dbReference>
<comment type="subcellular location">
    <subcellularLocation>
        <location evidence="2 18">Mitochondrion inner membrane</location>
        <topology evidence="2 18">Multi-pass membrane protein</topology>
    </subcellularLocation>
</comment>
<keyword evidence="7 18" id="KW-0679">Respiratory chain</keyword>
<feature type="transmembrane region" description="Helical" evidence="18">
    <location>
        <begin position="237"/>
        <end position="258"/>
    </location>
</feature>
<evidence type="ECO:0000256" key="1">
    <source>
        <dbReference type="ARBA" id="ARBA00003257"/>
    </source>
</evidence>
<dbReference type="PRINTS" id="PR01436">
    <property type="entry name" value="NADHDHGNASE2"/>
</dbReference>
<dbReference type="EC" id="7.1.1.2" evidence="4 18"/>
<protein>
    <recommendedName>
        <fullName evidence="5 18">NADH-ubiquinone oxidoreductase chain 2</fullName>
        <ecNumber evidence="4 18">7.1.1.2</ecNumber>
    </recommendedName>
</protein>
<feature type="transmembrane region" description="Helical" evidence="18">
    <location>
        <begin position="92"/>
        <end position="114"/>
    </location>
</feature>
<keyword evidence="13 18" id="KW-0520">NAD</keyword>
<dbReference type="GeneID" id="41826371"/>
<keyword evidence="8 18" id="KW-0812">Transmembrane</keyword>